<sequence>MSTDWSDDLLAAVDGATEVQIATPRRDGTASAFVPIWAVTADGEVYVRTWYRRDTGWYGRAVRSGRARLRLNGTDLDVRVDDVGGDTETLAAVDGAYTAKYGHGSGSVGRMVSDEAAATTLRLAPRL</sequence>
<keyword evidence="2" id="KW-1185">Reference proteome</keyword>
<protein>
    <submittedName>
        <fullName evidence="1">Uncharacterized conserved protein UCP028498</fullName>
    </submittedName>
</protein>
<dbReference type="EMBL" id="CP001802">
    <property type="protein sequence ID" value="ACY23728.1"/>
    <property type="molecule type" value="Genomic_DNA"/>
</dbReference>
<name>D0L7D9_GORB4</name>
<dbReference type="InterPro" id="IPR016888">
    <property type="entry name" value="UCP028498"/>
</dbReference>
<dbReference type="eggNOG" id="COG4334">
    <property type="taxonomic scope" value="Bacteria"/>
</dbReference>
<proteinExistence type="predicted"/>
<evidence type="ECO:0000313" key="1">
    <source>
        <dbReference type="EMBL" id="ACY23728.1"/>
    </source>
</evidence>
<dbReference type="KEGG" id="gbr:Gbro_4598"/>
<evidence type="ECO:0000313" key="2">
    <source>
        <dbReference type="Proteomes" id="UP000001219"/>
    </source>
</evidence>
<reference evidence="1 2" key="2">
    <citation type="journal article" date="2010" name="Stand. Genomic Sci.">
        <title>Complete genome sequence of Gordonia bronchialis type strain (3410).</title>
        <authorList>
            <person name="Ivanova N."/>
            <person name="Sikorski J."/>
            <person name="Jando M."/>
            <person name="Lapidus A."/>
            <person name="Nolan M."/>
            <person name="Lucas S."/>
            <person name="Del Rio T.G."/>
            <person name="Tice H."/>
            <person name="Copeland A."/>
            <person name="Cheng J.F."/>
            <person name="Chen F."/>
            <person name="Bruce D."/>
            <person name="Goodwin L."/>
            <person name="Pitluck S."/>
            <person name="Mavromatis K."/>
            <person name="Ovchinnikova G."/>
            <person name="Pati A."/>
            <person name="Chen A."/>
            <person name="Palaniappan K."/>
            <person name="Land M."/>
            <person name="Hauser L."/>
            <person name="Chang Y.J."/>
            <person name="Jeffries C.D."/>
            <person name="Chain P."/>
            <person name="Saunders E."/>
            <person name="Han C."/>
            <person name="Detter J.C."/>
            <person name="Brettin T."/>
            <person name="Rohde M."/>
            <person name="Goker M."/>
            <person name="Bristow J."/>
            <person name="Eisen J.A."/>
            <person name="Markowitz V."/>
            <person name="Hugenholtz P."/>
            <person name="Klenk H.P."/>
            <person name="Kyrpides N.C."/>
        </authorList>
    </citation>
    <scope>NUCLEOTIDE SEQUENCE [LARGE SCALE GENOMIC DNA]</scope>
    <source>
        <strain evidence="2">ATCC 25592 / DSM 43247 / BCRC 13721 / JCM 3198 / KCTC 3076 / NBRC 16047 / NCTC 10667</strain>
    </source>
</reference>
<dbReference type="OrthoDB" id="162563at2"/>
<dbReference type="AlphaFoldDB" id="D0L7D9"/>
<dbReference type="RefSeq" id="WP_012836212.1">
    <property type="nucleotide sequence ID" value="NC_013441.1"/>
</dbReference>
<dbReference type="Pfam" id="PF10012">
    <property type="entry name" value="DUF2255"/>
    <property type="match status" value="1"/>
</dbReference>
<organism evidence="1 2">
    <name type="scientific">Gordonia bronchialis (strain ATCC 25592 / DSM 43247 / BCRC 13721 / JCM 3198 / KCTC 3076 / NBRC 16047 / NCTC 10667)</name>
    <name type="common">Rhodococcus bronchialis</name>
    <dbReference type="NCBI Taxonomy" id="526226"/>
    <lineage>
        <taxon>Bacteria</taxon>
        <taxon>Bacillati</taxon>
        <taxon>Actinomycetota</taxon>
        <taxon>Actinomycetes</taxon>
        <taxon>Mycobacteriales</taxon>
        <taxon>Gordoniaceae</taxon>
        <taxon>Gordonia</taxon>
    </lineage>
</organism>
<reference evidence="2" key="1">
    <citation type="submission" date="2009-10" db="EMBL/GenBank/DDBJ databases">
        <title>The complete chromosome of Gordonia bronchialis DSM 43247.</title>
        <authorList>
            <consortium name="US DOE Joint Genome Institute (JGI-PGF)"/>
            <person name="Lucas S."/>
            <person name="Copeland A."/>
            <person name="Lapidus A."/>
            <person name="Glavina del Rio T."/>
            <person name="Dalin E."/>
            <person name="Tice H."/>
            <person name="Bruce D."/>
            <person name="Goodwin L."/>
            <person name="Pitluck S."/>
            <person name="Kyrpides N."/>
            <person name="Mavromatis K."/>
            <person name="Ivanova N."/>
            <person name="Ovchinnikova G."/>
            <person name="Saunders E."/>
            <person name="Brettin T."/>
            <person name="Detter J.C."/>
            <person name="Han C."/>
            <person name="Larimer F."/>
            <person name="Land M."/>
            <person name="Hauser L."/>
            <person name="Markowitz V."/>
            <person name="Cheng J.-F."/>
            <person name="Hugenholtz P."/>
            <person name="Woyke T."/>
            <person name="Wu D."/>
            <person name="Jando M."/>
            <person name="Schneider S."/>
            <person name="Goeker M."/>
            <person name="Klenk H.-P."/>
            <person name="Eisen J.A."/>
        </authorList>
    </citation>
    <scope>NUCLEOTIDE SEQUENCE [LARGE SCALE GENOMIC DNA]</scope>
    <source>
        <strain evidence="2">ATCC 25592 / DSM 43247 / BCRC 13721 / JCM 3198 / KCTC 3076 / NBRC 16047 / NCTC 10667</strain>
    </source>
</reference>
<dbReference type="STRING" id="526226.Gbro_4598"/>
<dbReference type="HOGENOM" id="CLU_133265_1_0_11"/>
<dbReference type="Proteomes" id="UP000001219">
    <property type="component" value="Chromosome"/>
</dbReference>
<gene>
    <name evidence="1" type="ordered locus">Gbro_4598</name>
</gene>
<accession>D0L7D9</accession>